<dbReference type="PANTHER" id="PTHR33175">
    <property type="entry name" value="DNA-BINDING PROTEIN HU"/>
    <property type="match status" value="1"/>
</dbReference>
<dbReference type="PANTHER" id="PTHR33175:SF3">
    <property type="entry name" value="DNA-BINDING PROTEIN HU-BETA"/>
    <property type="match status" value="1"/>
</dbReference>
<accession>A0A2S5DMA7</accession>
<evidence type="ECO:0000313" key="6">
    <source>
        <dbReference type="Proteomes" id="UP000238655"/>
    </source>
</evidence>
<dbReference type="PRINTS" id="PR01727">
    <property type="entry name" value="DNABINDINGHU"/>
</dbReference>
<proteinExistence type="inferred from homology"/>
<comment type="caution">
    <text evidence="5">The sequence shown here is derived from an EMBL/GenBank/DDBJ whole genome shotgun (WGS) entry which is preliminary data.</text>
</comment>
<dbReference type="EMBL" id="PQVP01000006">
    <property type="protein sequence ID" value="POZ80222.1"/>
    <property type="molecule type" value="Genomic_DNA"/>
</dbReference>
<dbReference type="Gene3D" id="4.10.520.10">
    <property type="entry name" value="IHF-like DNA-binding proteins"/>
    <property type="match status" value="1"/>
</dbReference>
<dbReference type="GO" id="GO:0003677">
    <property type="term" value="F:DNA binding"/>
    <property type="evidence" value="ECO:0007669"/>
    <property type="project" value="UniProtKB-KW"/>
</dbReference>
<dbReference type="GO" id="GO:0030261">
    <property type="term" value="P:chromosome condensation"/>
    <property type="evidence" value="ECO:0007669"/>
    <property type="project" value="UniProtKB-KW"/>
</dbReference>
<evidence type="ECO:0000256" key="2">
    <source>
        <dbReference type="ARBA" id="ARBA00023067"/>
    </source>
</evidence>
<evidence type="ECO:0000256" key="1">
    <source>
        <dbReference type="ARBA" id="ARBA00010529"/>
    </source>
</evidence>
<organism evidence="5 6">
    <name type="scientific">Burkholderia contaminans</name>
    <dbReference type="NCBI Taxonomy" id="488447"/>
    <lineage>
        <taxon>Bacteria</taxon>
        <taxon>Pseudomonadati</taxon>
        <taxon>Pseudomonadota</taxon>
        <taxon>Betaproteobacteria</taxon>
        <taxon>Burkholderiales</taxon>
        <taxon>Burkholderiaceae</taxon>
        <taxon>Burkholderia</taxon>
        <taxon>Burkholderia cepacia complex</taxon>
    </lineage>
</organism>
<evidence type="ECO:0000256" key="3">
    <source>
        <dbReference type="ARBA" id="ARBA00023125"/>
    </source>
</evidence>
<dbReference type="InterPro" id="IPR000119">
    <property type="entry name" value="Hist_DNA-bd"/>
</dbReference>
<dbReference type="SMART" id="SM00411">
    <property type="entry name" value="BHL"/>
    <property type="match status" value="1"/>
</dbReference>
<protein>
    <submittedName>
        <fullName evidence="5">Integration host factor</fullName>
    </submittedName>
</protein>
<keyword evidence="3" id="KW-0238">DNA-binding</keyword>
<dbReference type="Proteomes" id="UP000238655">
    <property type="component" value="Unassembled WGS sequence"/>
</dbReference>
<dbReference type="GO" id="GO:0030527">
    <property type="term" value="F:structural constituent of chromatin"/>
    <property type="evidence" value="ECO:0007669"/>
    <property type="project" value="InterPro"/>
</dbReference>
<keyword evidence="2" id="KW-0226">DNA condensation</keyword>
<dbReference type="CDD" id="cd13831">
    <property type="entry name" value="HU"/>
    <property type="match status" value="1"/>
</dbReference>
<comment type="similarity">
    <text evidence="1 4">Belongs to the bacterial histone-like protein family.</text>
</comment>
<dbReference type="RefSeq" id="WP_105750037.1">
    <property type="nucleotide sequence ID" value="NZ_JAIZPU010000066.1"/>
</dbReference>
<reference evidence="5 6" key="1">
    <citation type="submission" date="2018-01" db="EMBL/GenBank/DDBJ databases">
        <title>Successful Treatment of Persistent Burkholderia cepacia Bacteremia with Ceftazidime-Avibactam.</title>
        <authorList>
            <person name="Tamma P."/>
            <person name="Fan Y."/>
            <person name="Bergman Y."/>
            <person name="Sick-Samuels A."/>
            <person name="Hsu A."/>
            <person name="Timp W."/>
            <person name="Simner P."/>
        </authorList>
    </citation>
    <scope>NUCLEOTIDE SEQUENCE [LARGE SCALE GENOMIC DNA]</scope>
    <source>
        <strain evidence="5 6">170816</strain>
    </source>
</reference>
<sequence length="95" mass="10219">MSKTILTSLIADRHGLTRAEADEILKTVFDGIQSALSSQGSITFVNFGRFSVHERAPRVGRNPGTGETVPIPAKRVVKFAASNALTNAVNPKQKK</sequence>
<dbReference type="AlphaFoldDB" id="A0A2S5DMA7"/>
<dbReference type="InterPro" id="IPR010992">
    <property type="entry name" value="IHF-like_DNA-bd_dom_sf"/>
</dbReference>
<dbReference type="SUPFAM" id="SSF47729">
    <property type="entry name" value="IHF-like DNA-binding proteins"/>
    <property type="match status" value="1"/>
</dbReference>
<gene>
    <name evidence="5" type="ORF">C3743_40310</name>
</gene>
<evidence type="ECO:0000313" key="5">
    <source>
        <dbReference type="EMBL" id="POZ80222.1"/>
    </source>
</evidence>
<name>A0A2S5DMA7_9BURK</name>
<evidence type="ECO:0000256" key="4">
    <source>
        <dbReference type="RuleBase" id="RU003939"/>
    </source>
</evidence>
<dbReference type="Pfam" id="PF00216">
    <property type="entry name" value="Bac_DNA_binding"/>
    <property type="match status" value="1"/>
</dbReference>